<dbReference type="Gene3D" id="3.60.21.10">
    <property type="match status" value="1"/>
</dbReference>
<protein>
    <recommendedName>
        <fullName evidence="5">Calcineurin-like phosphoesterase domain-containing protein</fullName>
    </recommendedName>
</protein>
<dbReference type="RefSeq" id="WP_055224252.1">
    <property type="nucleotide sequence ID" value="NZ_BLYL01000011.1"/>
</dbReference>
<sequence length="612" mass="69580">MKKITFIHISDVLLGALPDRECVWSGERKNEIYMTFEAVVARAGELDVDFLLVAGNLFDHQPSEEELVWLDEIFGSLKHTVVIYAAGFQDNLGSDAPLLDYGFKSRVCVIGSPGIRQIGDKQTGDMGYTAVRDEQATMALDHIHFPDKDVDIYGVSYFDRKMDARVVDDAEPQDEAVCNVLIACGGDRRRMPVDWNRLRASGFNYIAFGGRQKYQMKIPGKAYYSGSPEAVSRESTGAHGYIYGEMSDGVVSTKFVPAAVREYKRIDYPVDNDTRDGALTEAILGILELEGRDNIYSICLNRMTGCEKNFDISSMLKDYRILAVEGERFERSDYSEYARANKNTEFGRLLDKLNVADLEIRDGIKLAVDMMIEVSGLYARSGRKMGRELYHDTLRQVRQILRMKCQTYEADAAVREYMSLRNDYEVSSDVLGELNSVWAQERKSELEITTLRRHLEELPKEYRRSWIRTGVRTALVPLMVLGILSIVIMYALVARGDNILPDGRLVYAMLFAVGAAGLAYYIGYALSKYWGLRKKSGRKRLTAELEESRAELDKLCAQRDEIHSRRTGLQSLDGRRRDIYEKLTHREKLLDEKLQEIRVMRCAIDELDGLSS</sequence>
<evidence type="ECO:0000313" key="3">
    <source>
        <dbReference type="EMBL" id="GFO94840.1"/>
    </source>
</evidence>
<feature type="transmembrane region" description="Helical" evidence="2">
    <location>
        <begin position="505"/>
        <end position="526"/>
    </location>
</feature>
<dbReference type="AlphaFoldDB" id="A0AAI9K511"/>
<keyword evidence="1" id="KW-0175">Coiled coil</keyword>
<dbReference type="PANTHER" id="PTHR30337">
    <property type="entry name" value="COMPONENT OF ATP-DEPENDENT DSDNA EXONUCLEASE"/>
    <property type="match status" value="1"/>
</dbReference>
<gene>
    <name evidence="3" type="ORF">COEU31_18860</name>
</gene>
<organism evidence="3 4">
    <name type="scientific">Coprococcus eutactus</name>
    <dbReference type="NCBI Taxonomy" id="33043"/>
    <lineage>
        <taxon>Bacteria</taxon>
        <taxon>Bacillati</taxon>
        <taxon>Bacillota</taxon>
        <taxon>Clostridia</taxon>
        <taxon>Lachnospirales</taxon>
        <taxon>Lachnospiraceae</taxon>
        <taxon>Coprococcus</taxon>
    </lineage>
</organism>
<evidence type="ECO:0000313" key="4">
    <source>
        <dbReference type="Proteomes" id="UP000660047"/>
    </source>
</evidence>
<accession>A0AAI9K511</accession>
<evidence type="ECO:0000256" key="2">
    <source>
        <dbReference type="SAM" id="Phobius"/>
    </source>
</evidence>
<feature type="coiled-coil region" evidence="1">
    <location>
        <begin position="538"/>
        <end position="565"/>
    </location>
</feature>
<dbReference type="InterPro" id="IPR050535">
    <property type="entry name" value="DNA_Repair-Maintenance_Comp"/>
</dbReference>
<proteinExistence type="predicted"/>
<evidence type="ECO:0008006" key="5">
    <source>
        <dbReference type="Google" id="ProtNLM"/>
    </source>
</evidence>
<dbReference type="Proteomes" id="UP000660047">
    <property type="component" value="Unassembled WGS sequence"/>
</dbReference>
<keyword evidence="2" id="KW-1133">Transmembrane helix</keyword>
<evidence type="ECO:0000256" key="1">
    <source>
        <dbReference type="SAM" id="Coils"/>
    </source>
</evidence>
<keyword evidence="2" id="KW-0472">Membrane</keyword>
<feature type="transmembrane region" description="Helical" evidence="2">
    <location>
        <begin position="473"/>
        <end position="493"/>
    </location>
</feature>
<comment type="caution">
    <text evidence="3">The sequence shown here is derived from an EMBL/GenBank/DDBJ whole genome shotgun (WGS) entry which is preliminary data.</text>
</comment>
<name>A0AAI9K511_9FIRM</name>
<keyword evidence="2" id="KW-0812">Transmembrane</keyword>
<dbReference type="InterPro" id="IPR029052">
    <property type="entry name" value="Metallo-depent_PP-like"/>
</dbReference>
<dbReference type="SUPFAM" id="SSF56300">
    <property type="entry name" value="Metallo-dependent phosphatases"/>
    <property type="match status" value="1"/>
</dbReference>
<dbReference type="EMBL" id="BLYL01000011">
    <property type="protein sequence ID" value="GFO94840.1"/>
    <property type="molecule type" value="Genomic_DNA"/>
</dbReference>
<reference evidence="3" key="1">
    <citation type="submission" date="2020-06" db="EMBL/GenBank/DDBJ databases">
        <title>Characterization of fructooligosaccharide metabolism and fructooligosaccharide-degrading enzymes in human commensal butyrate producers.</title>
        <authorList>
            <person name="Tanno H."/>
            <person name="Fujii T."/>
            <person name="Hirano K."/>
            <person name="Maeno S."/>
            <person name="Tonozuka T."/>
            <person name="Sakamoto M."/>
            <person name="Ohkuma M."/>
            <person name="Tochio T."/>
            <person name="Endo A."/>
        </authorList>
    </citation>
    <scope>NUCLEOTIDE SEQUENCE</scope>
    <source>
        <strain evidence="3">JCM 31265</strain>
    </source>
</reference>